<accession>A0A2I0JJ33</accession>
<evidence type="ECO:0000313" key="3">
    <source>
        <dbReference type="Proteomes" id="UP000233551"/>
    </source>
</evidence>
<dbReference type="EMBL" id="PGOL01001608">
    <property type="protein sequence ID" value="PKI56268.1"/>
    <property type="molecule type" value="Genomic_DNA"/>
</dbReference>
<dbReference type="Proteomes" id="UP000233551">
    <property type="component" value="Unassembled WGS sequence"/>
</dbReference>
<evidence type="ECO:0000256" key="1">
    <source>
        <dbReference type="SAM" id="MobiDB-lite"/>
    </source>
</evidence>
<dbReference type="AlphaFoldDB" id="A0A2I0JJ33"/>
<name>A0A2I0JJ33_PUNGR</name>
<protein>
    <submittedName>
        <fullName evidence="2">Uncharacterized protein</fullName>
    </submittedName>
</protein>
<organism evidence="2 3">
    <name type="scientific">Punica granatum</name>
    <name type="common">Pomegranate</name>
    <dbReference type="NCBI Taxonomy" id="22663"/>
    <lineage>
        <taxon>Eukaryota</taxon>
        <taxon>Viridiplantae</taxon>
        <taxon>Streptophyta</taxon>
        <taxon>Embryophyta</taxon>
        <taxon>Tracheophyta</taxon>
        <taxon>Spermatophyta</taxon>
        <taxon>Magnoliopsida</taxon>
        <taxon>eudicotyledons</taxon>
        <taxon>Gunneridae</taxon>
        <taxon>Pentapetalae</taxon>
        <taxon>rosids</taxon>
        <taxon>malvids</taxon>
        <taxon>Myrtales</taxon>
        <taxon>Lythraceae</taxon>
        <taxon>Punica</taxon>
    </lineage>
</organism>
<sequence length="81" mass="9093">MAVSRCIVPHHKNAEAHELRGAMSPPTFDVSPFHPRASLAKRDSGGPRGKSREHQLAREAHGRGRGWWRWEQKCGEASNLN</sequence>
<reference evidence="2 3" key="1">
    <citation type="submission" date="2017-11" db="EMBL/GenBank/DDBJ databases">
        <title>De-novo sequencing of pomegranate (Punica granatum L.) genome.</title>
        <authorList>
            <person name="Akparov Z."/>
            <person name="Amiraslanov A."/>
            <person name="Hajiyeva S."/>
            <person name="Abbasov M."/>
            <person name="Kaur K."/>
            <person name="Hamwieh A."/>
            <person name="Solovyev V."/>
            <person name="Salamov A."/>
            <person name="Braich B."/>
            <person name="Kosarev P."/>
            <person name="Mahmoud A."/>
            <person name="Hajiyev E."/>
            <person name="Babayeva S."/>
            <person name="Izzatullayeva V."/>
            <person name="Mammadov A."/>
            <person name="Mammadov A."/>
            <person name="Sharifova S."/>
            <person name="Ojaghi J."/>
            <person name="Eynullazada K."/>
            <person name="Bayramov B."/>
            <person name="Abdulazimova A."/>
            <person name="Shahmuradov I."/>
        </authorList>
    </citation>
    <scope>NUCLEOTIDE SEQUENCE [LARGE SCALE GENOMIC DNA]</scope>
    <source>
        <strain evidence="3">cv. AG2017</strain>
        <tissue evidence="2">Leaf</tissue>
    </source>
</reference>
<keyword evidence="3" id="KW-1185">Reference proteome</keyword>
<proteinExistence type="predicted"/>
<comment type="caution">
    <text evidence="2">The sequence shown here is derived from an EMBL/GenBank/DDBJ whole genome shotgun (WGS) entry which is preliminary data.</text>
</comment>
<gene>
    <name evidence="2" type="ORF">CRG98_023287</name>
</gene>
<feature type="region of interest" description="Disordered" evidence="1">
    <location>
        <begin position="1"/>
        <end position="64"/>
    </location>
</feature>
<feature type="compositionally biased region" description="Basic and acidic residues" evidence="1">
    <location>
        <begin position="40"/>
        <end position="64"/>
    </location>
</feature>
<evidence type="ECO:0000313" key="2">
    <source>
        <dbReference type="EMBL" id="PKI56268.1"/>
    </source>
</evidence>